<keyword evidence="3" id="KW-1185">Reference proteome</keyword>
<keyword evidence="1" id="KW-0812">Transmembrane</keyword>
<sequence length="63" mass="7089">MVCSKVSYVVVLPVFYLSAFVMGAAVICKFPAKIECVERLVSKCIFLLVVFSTVFARHWVEIT</sequence>
<feature type="transmembrane region" description="Helical" evidence="1">
    <location>
        <begin position="6"/>
        <end position="28"/>
    </location>
</feature>
<organism evidence="2 3">
    <name type="scientific">Alteromonas macleodii</name>
    <name type="common">Pseudoalteromonas macleodii</name>
    <dbReference type="NCBI Taxonomy" id="28108"/>
    <lineage>
        <taxon>Bacteria</taxon>
        <taxon>Pseudomonadati</taxon>
        <taxon>Pseudomonadota</taxon>
        <taxon>Gammaproteobacteria</taxon>
        <taxon>Alteromonadales</taxon>
        <taxon>Alteromonadaceae</taxon>
        <taxon>Alteromonas/Salinimonas group</taxon>
        <taxon>Alteromonas</taxon>
    </lineage>
</organism>
<gene>
    <name evidence="2" type="ORF">BFV95_4412</name>
</gene>
<evidence type="ECO:0000313" key="2">
    <source>
        <dbReference type="EMBL" id="OES25383.1"/>
    </source>
</evidence>
<reference evidence="2 3" key="1">
    <citation type="submission" date="2016-09" db="EMBL/GenBank/DDBJ databases">
        <title>Draft Genome Sequence of four Alteromonas macleodii strains isolated from copper coupons and grown long-term at elevated copper levels.</title>
        <authorList>
            <person name="Cusick K."/>
            <person name="Dale J."/>
            <person name="Little B."/>
            <person name="Biffinger J."/>
        </authorList>
    </citation>
    <scope>NUCLEOTIDE SEQUENCE [LARGE SCALE GENOMIC DNA]</scope>
    <source>
        <strain evidence="2 3">KCP01</strain>
    </source>
</reference>
<keyword evidence="1" id="KW-0472">Membrane</keyword>
<protein>
    <submittedName>
        <fullName evidence="2">Membrane protein</fullName>
    </submittedName>
</protein>
<dbReference type="Proteomes" id="UP000095392">
    <property type="component" value="Unassembled WGS sequence"/>
</dbReference>
<feature type="transmembrane region" description="Helical" evidence="1">
    <location>
        <begin position="40"/>
        <end position="60"/>
    </location>
</feature>
<evidence type="ECO:0000256" key="1">
    <source>
        <dbReference type="SAM" id="Phobius"/>
    </source>
</evidence>
<name>A0AB36FR61_ALTMA</name>
<evidence type="ECO:0000313" key="3">
    <source>
        <dbReference type="Proteomes" id="UP000095392"/>
    </source>
</evidence>
<accession>A0AB36FR61</accession>
<dbReference type="AlphaFoldDB" id="A0AB36FR61"/>
<comment type="caution">
    <text evidence="2">The sequence shown here is derived from an EMBL/GenBank/DDBJ whole genome shotgun (WGS) entry which is preliminary data.</text>
</comment>
<keyword evidence="1" id="KW-1133">Transmembrane helix</keyword>
<dbReference type="EMBL" id="MIPY01000049">
    <property type="protein sequence ID" value="OES25383.1"/>
    <property type="molecule type" value="Genomic_DNA"/>
</dbReference>
<proteinExistence type="predicted"/>